<keyword evidence="3" id="KW-1133">Transmembrane helix</keyword>
<sequence length="521" mass="55838">MTTTIEPPRTAPAPLRPAPVPVSREPASGTQPITSATAPSASTTPLDDVPEVSRKVKIGLGVASIAGSLVIGAIGFYLSFGNLSAAGHTEFGFSVDNAPYFAIGVDAAIVTCLLLDLFMATIRTSWPLLRVLAHGMTVASVYFNAVAHGSITQNWDKALAHGLMPVLFVIGVEAGRRILVHQAALPADHDTIPAHRWALAFRTTWRIFKVMKLWDEPYSEVVKRQRARAIFNAWTEYKADIAKSGLEEGSQEALARLPKKLEPFGLTVDEALALPDKMAREELRRQQEQDKQDRELQAEKERGEHEAEKARLAHRKEMAALTADLTATEGVAGAQARGAVAEAEAHADAQARAATSLTDAVESEEVAEAKKRAAEANARVVEAEARAAEAEKTKAADLVKAAIDNQRAAEATQRVAEAEKQAAEAKRRAAEARLQEAEITRRAVEAEDTANLTARQRRVRVVARMILAKAPEDVSLEEVATAIGVTSGSTASTTKADAVALIEAGYDPARGIDPEAPSRTA</sequence>
<proteinExistence type="predicted"/>
<evidence type="ECO:0000313" key="4">
    <source>
        <dbReference type="EMBL" id="MFC5170648.1"/>
    </source>
</evidence>
<name>A0ABW0B0I1_9ACTN</name>
<accession>A0ABW0B0I1</accession>
<dbReference type="InterPro" id="IPR021235">
    <property type="entry name" value="DUF2637"/>
</dbReference>
<dbReference type="EMBL" id="JBHSKI010000003">
    <property type="protein sequence ID" value="MFC5170648.1"/>
    <property type="molecule type" value="Genomic_DNA"/>
</dbReference>
<feature type="transmembrane region" description="Helical" evidence="3">
    <location>
        <begin position="58"/>
        <end position="80"/>
    </location>
</feature>
<reference evidence="5" key="1">
    <citation type="journal article" date="2019" name="Int. J. Syst. Evol. Microbiol.">
        <title>The Global Catalogue of Microorganisms (GCM) 10K type strain sequencing project: providing services to taxonomists for standard genome sequencing and annotation.</title>
        <authorList>
            <consortium name="The Broad Institute Genomics Platform"/>
            <consortium name="The Broad Institute Genome Sequencing Center for Infectious Disease"/>
            <person name="Wu L."/>
            <person name="Ma J."/>
        </authorList>
    </citation>
    <scope>NUCLEOTIDE SEQUENCE [LARGE SCALE GENOMIC DNA]</scope>
    <source>
        <strain evidence="5">CGMCC 4.1721</strain>
    </source>
</reference>
<evidence type="ECO:0000256" key="3">
    <source>
        <dbReference type="SAM" id="Phobius"/>
    </source>
</evidence>
<gene>
    <name evidence="4" type="ORF">ACFPRK_08590</name>
</gene>
<dbReference type="Proteomes" id="UP001596208">
    <property type="component" value="Unassembled WGS sequence"/>
</dbReference>
<feature type="transmembrane region" description="Helical" evidence="3">
    <location>
        <begin position="131"/>
        <end position="152"/>
    </location>
</feature>
<feature type="compositionally biased region" description="Pro residues" evidence="2">
    <location>
        <begin position="9"/>
        <end position="20"/>
    </location>
</feature>
<organism evidence="4 5">
    <name type="scientific">Streptomyces mutomycini</name>
    <dbReference type="NCBI Taxonomy" id="284036"/>
    <lineage>
        <taxon>Bacteria</taxon>
        <taxon>Bacillati</taxon>
        <taxon>Actinomycetota</taxon>
        <taxon>Actinomycetes</taxon>
        <taxon>Kitasatosporales</taxon>
        <taxon>Streptomycetaceae</taxon>
        <taxon>Streptomyces</taxon>
    </lineage>
</organism>
<keyword evidence="3" id="KW-0812">Transmembrane</keyword>
<feature type="transmembrane region" description="Helical" evidence="3">
    <location>
        <begin position="100"/>
        <end position="119"/>
    </location>
</feature>
<feature type="coiled-coil region" evidence="1">
    <location>
        <begin position="364"/>
        <end position="447"/>
    </location>
</feature>
<feature type="region of interest" description="Disordered" evidence="2">
    <location>
        <begin position="1"/>
        <end position="47"/>
    </location>
</feature>
<feature type="region of interest" description="Disordered" evidence="2">
    <location>
        <begin position="282"/>
        <end position="310"/>
    </location>
</feature>
<dbReference type="RefSeq" id="WP_381822402.1">
    <property type="nucleotide sequence ID" value="NZ_JBHSKI010000003.1"/>
</dbReference>
<evidence type="ECO:0000256" key="2">
    <source>
        <dbReference type="SAM" id="MobiDB-lite"/>
    </source>
</evidence>
<comment type="caution">
    <text evidence="4">The sequence shown here is derived from an EMBL/GenBank/DDBJ whole genome shotgun (WGS) entry which is preliminary data.</text>
</comment>
<evidence type="ECO:0000256" key="1">
    <source>
        <dbReference type="SAM" id="Coils"/>
    </source>
</evidence>
<keyword evidence="3" id="KW-0472">Membrane</keyword>
<keyword evidence="1" id="KW-0175">Coiled coil</keyword>
<keyword evidence="5" id="KW-1185">Reference proteome</keyword>
<dbReference type="Pfam" id="PF10935">
    <property type="entry name" value="DUF2637"/>
    <property type="match status" value="1"/>
</dbReference>
<evidence type="ECO:0000313" key="5">
    <source>
        <dbReference type="Proteomes" id="UP001596208"/>
    </source>
</evidence>
<protein>
    <submittedName>
        <fullName evidence="4">DUF2637 domain-containing protein</fullName>
    </submittedName>
</protein>
<feature type="compositionally biased region" description="Low complexity" evidence="2">
    <location>
        <begin position="30"/>
        <end position="45"/>
    </location>
</feature>